<evidence type="ECO:0000256" key="6">
    <source>
        <dbReference type="ARBA" id="ARBA00022842"/>
    </source>
</evidence>
<dbReference type="OrthoDB" id="5212574at2759"/>
<evidence type="ECO:0000313" key="7">
    <source>
        <dbReference type="EMBL" id="RCK65293.1"/>
    </source>
</evidence>
<evidence type="ECO:0000256" key="4">
    <source>
        <dbReference type="ARBA" id="ARBA00022741"/>
    </source>
</evidence>
<gene>
    <name evidence="7" type="primary">FOL3</name>
    <name evidence="7" type="ORF">Cantr_01428</name>
</gene>
<proteinExistence type="inferred from homology"/>
<keyword evidence="2" id="KW-0436">Ligase</keyword>
<evidence type="ECO:0000313" key="8">
    <source>
        <dbReference type="Proteomes" id="UP000253472"/>
    </source>
</evidence>
<dbReference type="PIRSF" id="PIRSF001563">
    <property type="entry name" value="Folylpolyglu_synth"/>
    <property type="match status" value="1"/>
</dbReference>
<dbReference type="EMBL" id="QLNQ01000020">
    <property type="protein sequence ID" value="RCK65293.1"/>
    <property type="molecule type" value="Genomic_DNA"/>
</dbReference>
<evidence type="ECO:0000256" key="5">
    <source>
        <dbReference type="ARBA" id="ARBA00022840"/>
    </source>
</evidence>
<dbReference type="GO" id="GO:0005739">
    <property type="term" value="C:mitochondrion"/>
    <property type="evidence" value="ECO:0007669"/>
    <property type="project" value="TreeGrafter"/>
</dbReference>
<keyword evidence="6" id="KW-0460">Magnesium</keyword>
<dbReference type="PANTHER" id="PTHR11136:SF0">
    <property type="entry name" value="DIHYDROFOLATE SYNTHETASE-RELATED"/>
    <property type="match status" value="1"/>
</dbReference>
<evidence type="ECO:0000256" key="3">
    <source>
        <dbReference type="ARBA" id="ARBA00022723"/>
    </source>
</evidence>
<dbReference type="InterPro" id="IPR036565">
    <property type="entry name" value="Mur-like_cat_sf"/>
</dbReference>
<dbReference type="Gene3D" id="3.40.1190.10">
    <property type="entry name" value="Mur-like, catalytic domain"/>
    <property type="match status" value="1"/>
</dbReference>
<dbReference type="InterPro" id="IPR018109">
    <property type="entry name" value="Folylpolyglutamate_synth_CS"/>
</dbReference>
<dbReference type="AlphaFoldDB" id="A0A367YHE2"/>
<evidence type="ECO:0000256" key="2">
    <source>
        <dbReference type="ARBA" id="ARBA00022598"/>
    </source>
</evidence>
<dbReference type="InterPro" id="IPR001645">
    <property type="entry name" value="Folylpolyglutamate_synth"/>
</dbReference>
<dbReference type="InterPro" id="IPR036615">
    <property type="entry name" value="Mur_ligase_C_dom_sf"/>
</dbReference>
<dbReference type="GO" id="GO:0004326">
    <property type="term" value="F:tetrahydrofolylpolyglutamate synthase activity"/>
    <property type="evidence" value="ECO:0007669"/>
    <property type="project" value="InterPro"/>
</dbReference>
<dbReference type="GO" id="GO:0005524">
    <property type="term" value="F:ATP binding"/>
    <property type="evidence" value="ECO:0007669"/>
    <property type="project" value="UniProtKB-KW"/>
</dbReference>
<dbReference type="Gene3D" id="3.90.190.20">
    <property type="entry name" value="Mur ligase, C-terminal domain"/>
    <property type="match status" value="1"/>
</dbReference>
<name>A0A367YHE2_9ASCO</name>
<comment type="similarity">
    <text evidence="1">Belongs to the folylpolyglutamate synthase family.</text>
</comment>
<dbReference type="GO" id="GO:0046872">
    <property type="term" value="F:metal ion binding"/>
    <property type="evidence" value="ECO:0007669"/>
    <property type="project" value="UniProtKB-KW"/>
</dbReference>
<sequence>MPIELGLTRITQFLGYMQNPHLKTLLIHIAGTNGKGSTLAYLSSILTVARVRNGKFTSPHIIHYHDCISINNQTYPKDKFDKVYNDVVDLDKKMGSLLTEFELLVATAFKIFEVEKVQISLIETGVGGRLDATNVLLGYDNTKSGVIATAISKISLDHELLLGKGIRNIAKEKAGIMKPGVPCFVDASNEDAVLEVMQESSRDVGCPLTLVQPELSSSFINFSPLKGAYQASNLSLALAILKSLPYKISDEEIKEGISKTHWPGRLQVIEHPKLGKILIDGAHNEGAAIELGKYLRETYKDEPIVFVIGMTRGKEVDCLLKHILKNDDVVVPTLFTQPENMPWINPEETVKLADAAGKYSLVEKAGDDVYIRDVFSYLEGKHLGKPIVVCGSLYLCGDVLREV</sequence>
<dbReference type="Proteomes" id="UP000253472">
    <property type="component" value="Unassembled WGS sequence"/>
</dbReference>
<protein>
    <submittedName>
        <fullName evidence="7">Dihydrofolate synthetase</fullName>
    </submittedName>
</protein>
<dbReference type="SUPFAM" id="SSF53244">
    <property type="entry name" value="MurD-like peptide ligases, peptide-binding domain"/>
    <property type="match status" value="1"/>
</dbReference>
<reference evidence="7 8" key="1">
    <citation type="submission" date="2018-06" db="EMBL/GenBank/DDBJ databases">
        <title>Whole genome sequencing of Candida tropicalis (genome annotated by CSBL at Korea University).</title>
        <authorList>
            <person name="Ahn J."/>
        </authorList>
    </citation>
    <scope>NUCLEOTIDE SEQUENCE [LARGE SCALE GENOMIC DNA]</scope>
    <source>
        <strain evidence="7 8">ATCC 20962</strain>
    </source>
</reference>
<keyword evidence="8" id="KW-1185">Reference proteome</keyword>
<dbReference type="PANTHER" id="PTHR11136">
    <property type="entry name" value="FOLYLPOLYGLUTAMATE SYNTHASE-RELATED"/>
    <property type="match status" value="1"/>
</dbReference>
<dbReference type="NCBIfam" id="TIGR01499">
    <property type="entry name" value="folC"/>
    <property type="match status" value="1"/>
</dbReference>
<evidence type="ECO:0000256" key="1">
    <source>
        <dbReference type="ARBA" id="ARBA00008276"/>
    </source>
</evidence>
<keyword evidence="5" id="KW-0067">ATP-binding</keyword>
<dbReference type="GO" id="GO:0005829">
    <property type="term" value="C:cytosol"/>
    <property type="evidence" value="ECO:0007669"/>
    <property type="project" value="TreeGrafter"/>
</dbReference>
<dbReference type="SUPFAM" id="SSF53623">
    <property type="entry name" value="MurD-like peptide ligases, catalytic domain"/>
    <property type="match status" value="1"/>
</dbReference>
<dbReference type="GO" id="GO:0008841">
    <property type="term" value="F:dihydrofolate synthase activity"/>
    <property type="evidence" value="ECO:0007669"/>
    <property type="project" value="TreeGrafter"/>
</dbReference>
<accession>A0A367YHE2</accession>
<keyword evidence="3" id="KW-0479">Metal-binding</keyword>
<comment type="caution">
    <text evidence="7">The sequence shown here is derived from an EMBL/GenBank/DDBJ whole genome shotgun (WGS) entry which is preliminary data.</text>
</comment>
<dbReference type="PROSITE" id="PS01012">
    <property type="entry name" value="FOLYLPOLYGLU_SYNT_2"/>
    <property type="match status" value="1"/>
</dbReference>
<dbReference type="STRING" id="5486.A0A367YHE2"/>
<organism evidence="7 8">
    <name type="scientific">Candida viswanathii</name>
    <dbReference type="NCBI Taxonomy" id="5486"/>
    <lineage>
        <taxon>Eukaryota</taxon>
        <taxon>Fungi</taxon>
        <taxon>Dikarya</taxon>
        <taxon>Ascomycota</taxon>
        <taxon>Saccharomycotina</taxon>
        <taxon>Pichiomycetes</taxon>
        <taxon>Debaryomycetaceae</taxon>
        <taxon>Candida/Lodderomyces clade</taxon>
        <taxon>Candida</taxon>
    </lineage>
</organism>
<dbReference type="UniPathway" id="UPA00850"/>
<keyword evidence="4" id="KW-0547">Nucleotide-binding</keyword>